<dbReference type="Gene3D" id="2.60.40.1180">
    <property type="entry name" value="Golgi alpha-mannosidase II"/>
    <property type="match status" value="1"/>
</dbReference>
<dbReference type="Proteomes" id="UP000559256">
    <property type="component" value="Unassembled WGS sequence"/>
</dbReference>
<dbReference type="AlphaFoldDB" id="A0A8H5B7Q2"/>
<sequence length="286" mass="30361">MKGTPAECIGFGWSLKDLYVTPFTPPLTNQSTFHQWTIGPIYYSTLVMAEALGTTGSTQVMDLSVNDGNNYTPAYAIYKNNIPICVALINFMTDNSGASAYTMSISISGGNTGQPTSTPSSVKVKYLSTSNVSQKASFTWAGQTFGDYFASDGRPMGEESIQTIQCNLISNTCQISVPAPGFTLVFLNDKALEESTDGGNGEGGEVMTKMMNTATIDQEVLATSNGHRAGDLVGWMGSMSRRSSGVQAGRGVKGMDMSMVVMGMISMQVVGGCCWVGFGDGDRGWC</sequence>
<comment type="caution">
    <text evidence="2">The sequence shown here is derived from an EMBL/GenBank/DDBJ whole genome shotgun (WGS) entry which is preliminary data.</text>
</comment>
<dbReference type="Pfam" id="PF16862">
    <property type="entry name" value="Glyco_hydro_79C"/>
    <property type="match status" value="1"/>
</dbReference>
<evidence type="ECO:0000259" key="1">
    <source>
        <dbReference type="Pfam" id="PF16862"/>
    </source>
</evidence>
<protein>
    <recommendedName>
        <fullName evidence="1">Beta-glucuronidase C-terminal domain-containing protein</fullName>
    </recommendedName>
</protein>
<feature type="domain" description="Beta-glucuronidase C-terminal" evidence="1">
    <location>
        <begin position="74"/>
        <end position="182"/>
    </location>
</feature>
<dbReference type="PANTHER" id="PTHR36183">
    <property type="entry name" value="BETA-GLUCURONIDASE"/>
    <property type="match status" value="1"/>
</dbReference>
<accession>A0A8H5B7Q2</accession>
<dbReference type="OrthoDB" id="3063460at2759"/>
<dbReference type="PANTHER" id="PTHR36183:SF2">
    <property type="entry name" value="BETA-GLUCURONIDASE C-TERMINAL DOMAIN-CONTAINING PROTEIN"/>
    <property type="match status" value="1"/>
</dbReference>
<gene>
    <name evidence="2" type="ORF">D9758_018680</name>
</gene>
<proteinExistence type="predicted"/>
<reference evidence="2 3" key="1">
    <citation type="journal article" date="2020" name="ISME J.">
        <title>Uncovering the hidden diversity of litter-decomposition mechanisms in mushroom-forming fungi.</title>
        <authorList>
            <person name="Floudas D."/>
            <person name="Bentzer J."/>
            <person name="Ahren D."/>
            <person name="Johansson T."/>
            <person name="Persson P."/>
            <person name="Tunlid A."/>
        </authorList>
    </citation>
    <scope>NUCLEOTIDE SEQUENCE [LARGE SCALE GENOMIC DNA]</scope>
    <source>
        <strain evidence="2 3">CBS 291.85</strain>
    </source>
</reference>
<dbReference type="EMBL" id="JAACJM010000451">
    <property type="protein sequence ID" value="KAF5318319.1"/>
    <property type="molecule type" value="Genomic_DNA"/>
</dbReference>
<dbReference type="InterPro" id="IPR013780">
    <property type="entry name" value="Glyco_hydro_b"/>
</dbReference>
<dbReference type="InterPro" id="IPR031728">
    <property type="entry name" value="GlcAase_C"/>
</dbReference>
<organism evidence="2 3">
    <name type="scientific">Tetrapyrgos nigripes</name>
    <dbReference type="NCBI Taxonomy" id="182062"/>
    <lineage>
        <taxon>Eukaryota</taxon>
        <taxon>Fungi</taxon>
        <taxon>Dikarya</taxon>
        <taxon>Basidiomycota</taxon>
        <taxon>Agaricomycotina</taxon>
        <taxon>Agaricomycetes</taxon>
        <taxon>Agaricomycetidae</taxon>
        <taxon>Agaricales</taxon>
        <taxon>Marasmiineae</taxon>
        <taxon>Marasmiaceae</taxon>
        <taxon>Tetrapyrgos</taxon>
    </lineage>
</organism>
<dbReference type="InterPro" id="IPR052974">
    <property type="entry name" value="GH79_Enzymes"/>
</dbReference>
<keyword evidence="3" id="KW-1185">Reference proteome</keyword>
<name>A0A8H5B7Q2_9AGAR</name>
<evidence type="ECO:0000313" key="3">
    <source>
        <dbReference type="Proteomes" id="UP000559256"/>
    </source>
</evidence>
<evidence type="ECO:0000313" key="2">
    <source>
        <dbReference type="EMBL" id="KAF5318319.1"/>
    </source>
</evidence>